<dbReference type="RefSeq" id="WP_095416544.1">
    <property type="nucleotide sequence ID" value="NZ_CP018477.1"/>
</dbReference>
<dbReference type="InterPro" id="IPR003495">
    <property type="entry name" value="CobW/HypB/UreG_nucleotide-bd"/>
</dbReference>
<gene>
    <name evidence="2" type="ORF">THTE_4255</name>
</gene>
<dbReference type="Pfam" id="PF02492">
    <property type="entry name" value="cobW"/>
    <property type="match status" value="1"/>
</dbReference>
<evidence type="ECO:0000259" key="1">
    <source>
        <dbReference type="Pfam" id="PF02492"/>
    </source>
</evidence>
<name>A0A286RLM0_9BACT</name>
<dbReference type="Gene3D" id="3.40.50.300">
    <property type="entry name" value="P-loop containing nucleotide triphosphate hydrolases"/>
    <property type="match status" value="1"/>
</dbReference>
<accession>A0A286RLM0</accession>
<dbReference type="SUPFAM" id="SSF52540">
    <property type="entry name" value="P-loop containing nucleoside triphosphate hydrolases"/>
    <property type="match status" value="1"/>
</dbReference>
<dbReference type="InterPro" id="IPR051927">
    <property type="entry name" value="Zn_Chap_cDPG_Synth"/>
</dbReference>
<dbReference type="OrthoDB" id="9808822at2"/>
<sequence length="373" mass="40684">MSKTRLILVGGFLGAGKTTLLSQAAVRLTRQGKRVGLVANDQAADLVDTEILRQTGTPVEEVAGGCFCCRFPDMIAAMERLIRESNVDIVLGEPVGSCTDLSATVIQPLKDRHPDKFEIAPFSVLVDGKQLRSLAKLQTSGDVAPPARFPDNVLYIYHKQLEEADLIVLNKSDLLSPSELCEIKALLAERFPNVPLLAMSALTGEGVDAWLDFVSQDQGAGRRIAAVDYDTYAAGEAALGWMNASAKLRSHDDLDWGTFATQLLEAIRAKLRDHSAEIAHLKLFLWNRGASTAGNITSNDSPVSVRGHIDRTQHAVSLLINARVHVQPNTLSGIVEESLRSVAASHQIELTITNMRSFFPARPQPTNRYERVV</sequence>
<dbReference type="AlphaFoldDB" id="A0A286RLM0"/>
<keyword evidence="3" id="KW-1185">Reference proteome</keyword>
<dbReference type="Proteomes" id="UP000215086">
    <property type="component" value="Chromosome"/>
</dbReference>
<reference evidence="2 3" key="1">
    <citation type="journal article" name="Front. Microbiol.">
        <title>Sugar Metabolism of the First Thermophilic Planctomycete Thermogutta terrifontis: Comparative Genomic and Transcriptomic Approaches.</title>
        <authorList>
            <person name="Elcheninov A.G."/>
            <person name="Menzel P."/>
            <person name="Gudbergsdottir S.R."/>
            <person name="Slesarev A.I."/>
            <person name="Kadnikov V.V."/>
            <person name="Krogh A."/>
            <person name="Bonch-Osmolovskaya E.A."/>
            <person name="Peng X."/>
            <person name="Kublanov I.V."/>
        </authorList>
    </citation>
    <scope>NUCLEOTIDE SEQUENCE [LARGE SCALE GENOMIC DNA]</scope>
    <source>
        <strain evidence="2 3">R1</strain>
    </source>
</reference>
<evidence type="ECO:0000313" key="3">
    <source>
        <dbReference type="Proteomes" id="UP000215086"/>
    </source>
</evidence>
<evidence type="ECO:0000313" key="2">
    <source>
        <dbReference type="EMBL" id="ASV76856.1"/>
    </source>
</evidence>
<dbReference type="PANTHER" id="PTHR43603:SF1">
    <property type="entry name" value="ZINC-REGULATED GTPASE METALLOPROTEIN ACTIVATOR 1"/>
    <property type="match status" value="1"/>
</dbReference>
<organism evidence="2 3">
    <name type="scientific">Thermogutta terrifontis</name>
    <dbReference type="NCBI Taxonomy" id="1331910"/>
    <lineage>
        <taxon>Bacteria</taxon>
        <taxon>Pseudomonadati</taxon>
        <taxon>Planctomycetota</taxon>
        <taxon>Planctomycetia</taxon>
        <taxon>Pirellulales</taxon>
        <taxon>Thermoguttaceae</taxon>
        <taxon>Thermogutta</taxon>
    </lineage>
</organism>
<protein>
    <submittedName>
        <fullName evidence="2">Metal chaperone, involved in Zn homeostasis, GTPase of COG0523 family</fullName>
    </submittedName>
</protein>
<dbReference type="PANTHER" id="PTHR43603">
    <property type="entry name" value="COBW DOMAIN-CONTAINING PROTEIN DDB_G0274527"/>
    <property type="match status" value="1"/>
</dbReference>
<proteinExistence type="predicted"/>
<dbReference type="EMBL" id="CP018477">
    <property type="protein sequence ID" value="ASV76856.1"/>
    <property type="molecule type" value="Genomic_DNA"/>
</dbReference>
<feature type="domain" description="CobW/HypB/UreG nucleotide-binding" evidence="1">
    <location>
        <begin position="7"/>
        <end position="181"/>
    </location>
</feature>
<dbReference type="InterPro" id="IPR027417">
    <property type="entry name" value="P-loop_NTPase"/>
</dbReference>
<dbReference type="KEGG" id="ttf:THTE_4255"/>